<dbReference type="Proteomes" id="UP000324507">
    <property type="component" value="Chromosome"/>
</dbReference>
<proteinExistence type="predicted"/>
<evidence type="ECO:0000313" key="1">
    <source>
        <dbReference type="EMBL" id="QEU07410.1"/>
    </source>
</evidence>
<name>A0A5P2QNU5_9RHOB</name>
<accession>A0A5P2QNU5</accession>
<evidence type="ECO:0008006" key="3">
    <source>
        <dbReference type="Google" id="ProtNLM"/>
    </source>
</evidence>
<dbReference type="EMBL" id="CP044081">
    <property type="protein sequence ID" value="QEU07410.1"/>
    <property type="molecule type" value="Genomic_DNA"/>
</dbReference>
<sequence>MIHHPNPAVWIPRVIRFIESNLPVLDPGGEEWDHMFTTAYQFGCDALIALGHAEETGRGARALLRPRLPELLPRWDDICVAVLSLASQCGLLSYRLPDGRESPEAAAWWGRREDEIMPPPNIMAAHGLGPAWAAPQVLPVLRALGLVESGRWAAAAESVLWRKEPPEWDLDISADPRFRTALERAITEMPADIRRELDRLATITEADVTEGLIRRAAHQEGLRTEHGANRVICLPLTRESVCQGLIFLRIYDLDWLFFSNWRLSDGWLSPPARKRALEIFHDSTAIRMRRAIVAQLYPGRPEFSG</sequence>
<organism evidence="1 2">
    <name type="scientific">Paracoccus yeei</name>
    <dbReference type="NCBI Taxonomy" id="147645"/>
    <lineage>
        <taxon>Bacteria</taxon>
        <taxon>Pseudomonadati</taxon>
        <taxon>Pseudomonadota</taxon>
        <taxon>Alphaproteobacteria</taxon>
        <taxon>Rhodobacterales</taxon>
        <taxon>Paracoccaceae</taxon>
        <taxon>Paracoccus</taxon>
    </lineage>
</organism>
<protein>
    <recommendedName>
        <fullName evidence="3">Pellino</fullName>
    </recommendedName>
</protein>
<dbReference type="AlphaFoldDB" id="A0A5P2QNU5"/>
<evidence type="ECO:0000313" key="2">
    <source>
        <dbReference type="Proteomes" id="UP000324507"/>
    </source>
</evidence>
<gene>
    <name evidence="1" type="ORF">FOB51_04890</name>
</gene>
<reference evidence="1 2" key="1">
    <citation type="submission" date="2019-09" db="EMBL/GenBank/DDBJ databases">
        <title>FDA dAtabase for Regulatory Grade micrObial Sequences (FDA-ARGOS): Supporting development and validation of Infectious Disease Dx tests.</title>
        <authorList>
            <person name="Sciortino C."/>
            <person name="Tallon L."/>
            <person name="Sadzewicz L."/>
            <person name="Vavikolanu K."/>
            <person name="Mehta A."/>
            <person name="Aluvathingal J."/>
            <person name="Nadendla S."/>
            <person name="Nandy P."/>
            <person name="Geyer C."/>
            <person name="Yan Y."/>
            <person name="Sichtig H."/>
        </authorList>
    </citation>
    <scope>NUCLEOTIDE SEQUENCE [LARGE SCALE GENOMIC DNA]</scope>
    <source>
        <strain evidence="1 2">FDAARGOS_643</strain>
    </source>
</reference>